<dbReference type="EMBL" id="AP014688">
    <property type="protein sequence ID" value="BAR63703.1"/>
    <property type="molecule type" value="Genomic_DNA"/>
</dbReference>
<name>A0A0E4FZT7_9BRAD</name>
<keyword evidence="1" id="KW-0614">Plasmid</keyword>
<sequence length="103" mass="11087">MRSYLASAIRMRARRDLRGRGAGLASGLGSLPSGRLPCLPVKPAGEILERGQKLAFLDLDLTESGLSAMRPIRSASRVSAAFNCSCRRVISSRIFDDGFFISG</sequence>
<gene>
    <name evidence="1" type="ORF">NK6_d_144</name>
</gene>
<evidence type="ECO:0000313" key="2">
    <source>
        <dbReference type="Proteomes" id="UP000063308"/>
    </source>
</evidence>
<reference evidence="1 2" key="1">
    <citation type="submission" date="2014-11" db="EMBL/GenBank/DDBJ databases">
        <title>Symbiosis island explosion on the genome of extra-slow-growing strains of soybean bradyrhizobia with massive insertion sequences.</title>
        <authorList>
            <person name="Iida T."/>
            <person name="Minamisawa K."/>
        </authorList>
    </citation>
    <scope>NUCLEOTIDE SEQUENCE [LARGE SCALE GENOMIC DNA]</scope>
    <source>
        <strain evidence="1 2">NK6</strain>
        <plasmid evidence="2">pNK6d DNA</plasmid>
    </source>
</reference>
<organism evidence="1 2">
    <name type="scientific">Bradyrhizobium diazoefficiens</name>
    <dbReference type="NCBI Taxonomy" id="1355477"/>
    <lineage>
        <taxon>Bacteria</taxon>
        <taxon>Pseudomonadati</taxon>
        <taxon>Pseudomonadota</taxon>
        <taxon>Alphaproteobacteria</taxon>
        <taxon>Hyphomicrobiales</taxon>
        <taxon>Nitrobacteraceae</taxon>
        <taxon>Bradyrhizobium</taxon>
    </lineage>
</organism>
<evidence type="ECO:0000313" key="1">
    <source>
        <dbReference type="EMBL" id="BAR63703.1"/>
    </source>
</evidence>
<proteinExistence type="predicted"/>
<geneLocation type="plasmid" evidence="2">
    <name>pNK6d DNA</name>
</geneLocation>
<accession>A0A0E4FZT7</accession>
<dbReference type="Proteomes" id="UP000063308">
    <property type="component" value="Plasmid pNK6d"/>
</dbReference>
<protein>
    <submittedName>
        <fullName evidence="1">Uncharacterized protein</fullName>
    </submittedName>
</protein>
<dbReference type="AlphaFoldDB" id="A0A0E4FZT7"/>